<dbReference type="PANTHER" id="PTHR15892">
    <property type="entry name" value="MITOCHONDRIAL RIBOSOMAL PROTEIN L30"/>
    <property type="match status" value="1"/>
</dbReference>
<dbReference type="PANTHER" id="PTHR15892:SF2">
    <property type="entry name" value="LARGE RIBOSOMAL SUBUNIT PROTEIN UL30M"/>
    <property type="match status" value="1"/>
</dbReference>
<dbReference type="GO" id="GO:0003735">
    <property type="term" value="F:structural constituent of ribosome"/>
    <property type="evidence" value="ECO:0007669"/>
    <property type="project" value="InterPro"/>
</dbReference>
<evidence type="ECO:0000259" key="5">
    <source>
        <dbReference type="Pfam" id="PF00327"/>
    </source>
</evidence>
<organism evidence="6 7">
    <name type="scientific">Candida maltosa (strain Xu316)</name>
    <name type="common">Yeast</name>
    <dbReference type="NCBI Taxonomy" id="1245528"/>
    <lineage>
        <taxon>Eukaryota</taxon>
        <taxon>Fungi</taxon>
        <taxon>Dikarya</taxon>
        <taxon>Ascomycota</taxon>
        <taxon>Saccharomycotina</taxon>
        <taxon>Pichiomycetes</taxon>
        <taxon>Debaryomycetaceae</taxon>
        <taxon>Candida/Lodderomyces clade</taxon>
        <taxon>Candida</taxon>
    </lineage>
</organism>
<dbReference type="InterPro" id="IPR036919">
    <property type="entry name" value="Ribo_uL30_ferredoxin-like_sf"/>
</dbReference>
<accession>M3J2Q8</accession>
<evidence type="ECO:0000256" key="2">
    <source>
        <dbReference type="ARBA" id="ARBA00022980"/>
    </source>
</evidence>
<dbReference type="GO" id="GO:0015934">
    <property type="term" value="C:large ribosomal subunit"/>
    <property type="evidence" value="ECO:0007669"/>
    <property type="project" value="InterPro"/>
</dbReference>
<dbReference type="Proteomes" id="UP000011777">
    <property type="component" value="Unassembled WGS sequence"/>
</dbReference>
<dbReference type="SUPFAM" id="SSF55129">
    <property type="entry name" value="Ribosomal protein L30p/L7e"/>
    <property type="match status" value="1"/>
</dbReference>
<feature type="domain" description="Large ribosomal subunit protein uL30-like ferredoxin-like fold" evidence="5">
    <location>
        <begin position="11"/>
        <end position="61"/>
    </location>
</feature>
<evidence type="ECO:0000256" key="4">
    <source>
        <dbReference type="ARBA" id="ARBA00035281"/>
    </source>
</evidence>
<comment type="similarity">
    <text evidence="1">Belongs to the universal ribosomal protein uL30 family.</text>
</comment>
<evidence type="ECO:0000256" key="3">
    <source>
        <dbReference type="ARBA" id="ARBA00023274"/>
    </source>
</evidence>
<dbReference type="GO" id="GO:0005739">
    <property type="term" value="C:mitochondrion"/>
    <property type="evidence" value="ECO:0007669"/>
    <property type="project" value="TreeGrafter"/>
</dbReference>
<dbReference type="Pfam" id="PF00327">
    <property type="entry name" value="Ribosomal_L30"/>
    <property type="match status" value="1"/>
</dbReference>
<evidence type="ECO:0000256" key="1">
    <source>
        <dbReference type="ARBA" id="ARBA00007594"/>
    </source>
</evidence>
<dbReference type="Gene3D" id="3.30.1390.20">
    <property type="entry name" value="Ribosomal protein L30, ferredoxin-like fold domain"/>
    <property type="match status" value="1"/>
</dbReference>
<dbReference type="STRING" id="1245528.M3J2Q8"/>
<dbReference type="InterPro" id="IPR005996">
    <property type="entry name" value="Ribosomal_uL30_bac-type"/>
</dbReference>
<dbReference type="EMBL" id="AOGT01002106">
    <property type="protein sequence ID" value="EMG46148.1"/>
    <property type="molecule type" value="Genomic_DNA"/>
</dbReference>
<keyword evidence="2" id="KW-0689">Ribosomal protein</keyword>
<protein>
    <recommendedName>
        <fullName evidence="4">Large ribosomal subunit protein uL30m</fullName>
    </recommendedName>
</protein>
<dbReference type="HOGENOM" id="CLU_018775_0_0_1"/>
<dbReference type="OrthoDB" id="4015271at2759"/>
<reference evidence="6 7" key="1">
    <citation type="submission" date="2013-02" db="EMBL/GenBank/DDBJ databases">
        <title>Genome sequence of Candida maltosa Xu316, a potential industrial strain for xylitol and ethanol production.</title>
        <authorList>
            <person name="Yu J."/>
            <person name="Wang Q."/>
            <person name="Geng X."/>
            <person name="Bao W."/>
            <person name="He P."/>
            <person name="Cai J."/>
        </authorList>
    </citation>
    <scope>NUCLEOTIDE SEQUENCE [LARGE SCALE GENOMIC DNA]</scope>
    <source>
        <strain evidence="7">Xu316</strain>
    </source>
</reference>
<evidence type="ECO:0000313" key="6">
    <source>
        <dbReference type="EMBL" id="EMG46148.1"/>
    </source>
</evidence>
<name>M3J2Q8_CANMX</name>
<dbReference type="AlphaFoldDB" id="M3J2Q8"/>
<dbReference type="GO" id="GO:0006412">
    <property type="term" value="P:translation"/>
    <property type="evidence" value="ECO:0007669"/>
    <property type="project" value="InterPro"/>
</dbReference>
<keyword evidence="3" id="KW-0687">Ribonucleoprotein</keyword>
<sequence>MSTAVSKQLFYRVTQIRSVIGMPPKTRNTMKSLGLKRRNQVVFVKVDPSTAHQLAFVKELVKVELAEEKKSRYEVNQERKFQPGFELIKNGLNEKSYQLPGKIINQHFSKCLLRSHFSTTTYNKSQEITTPGYLTWVTRTNEDQYISNANTRRVFAVERYVTDQFTEEIIGLAKQGKLAEIITKADKLTPELVAYIINKTLEKCPPMPPNSKNMEAPYFLTYNRIRFDGPYYNFINSRIPLLYEMVLKTSFEPDESLYPYYIWLYYHMNDVERILTLSDVVVNMDTRTIAYFLASFIRNYELNQFKEYYHKIIINTSHKTLPSSLLDSLIPQLINHDCIFENLFFVFQVWMNSPKCEKPSVKSISLILFEFYRFGTRNELKEFKRLIRKYGDHYLIKTIDLQNAIINRDYLNFKKTITKEDLQEIKKMIPADGDIDFYHHWLYFMIRYANMDHINFILKLYKDNNNTNSQLPARFFKLLLDYYEKHDKFIPLLQLINASKHSISYNPEYLATITRTFIYSYSRFAPLFVERLNHWLGKQFFELTQLSSQFYPYHLYKPINRRKYNDPEWEEIKFSHGMDEDVYRDQIDFRVNVGFNNVIARGIRPDFKMILDTFRFGNLDDRLILKGILIHTRQYNHKNQKTLELRSLRHPSLEKEDLMHYFTANKGQLNDSHKIYFSKLLINYDLLEEAKVLLDTIDESQLNDKAKMSKINLELRMYLLANDFDIID</sequence>
<dbReference type="eggNOG" id="ENOG502RAAP">
    <property type="taxonomic scope" value="Eukaryota"/>
</dbReference>
<dbReference type="InterPro" id="IPR016082">
    <property type="entry name" value="Ribosomal_uL30_ferredoxin-like"/>
</dbReference>
<dbReference type="NCBIfam" id="TIGR01308">
    <property type="entry name" value="rpmD_bact"/>
    <property type="match status" value="1"/>
</dbReference>
<keyword evidence="7" id="KW-1185">Reference proteome</keyword>
<comment type="caution">
    <text evidence="6">The sequence shown here is derived from an EMBL/GenBank/DDBJ whole genome shotgun (WGS) entry which is preliminary data.</text>
</comment>
<dbReference type="OMA" id="PYYNFIN"/>
<dbReference type="CDD" id="cd00355">
    <property type="entry name" value="Ribosomal_L30_like"/>
    <property type="match status" value="1"/>
</dbReference>
<evidence type="ECO:0000313" key="7">
    <source>
        <dbReference type="Proteomes" id="UP000011777"/>
    </source>
</evidence>
<gene>
    <name evidence="6" type="ORF">G210_3617</name>
</gene>
<proteinExistence type="inferred from homology"/>